<evidence type="ECO:0000313" key="2">
    <source>
        <dbReference type="EMBL" id="AEA47155.1"/>
    </source>
</evidence>
<keyword evidence="1" id="KW-0812">Transmembrane</keyword>
<dbReference type="HOGENOM" id="CLU_961734_0_0_2"/>
<gene>
    <name evidence="2" type="ordered locus">Arcve_1147</name>
</gene>
<protein>
    <submittedName>
        <fullName evidence="2">Uncharacterized protein</fullName>
    </submittedName>
</protein>
<keyword evidence="1" id="KW-1133">Transmembrane helix</keyword>
<evidence type="ECO:0000313" key="3">
    <source>
        <dbReference type="Proteomes" id="UP000008136"/>
    </source>
</evidence>
<proteinExistence type="predicted"/>
<dbReference type="KEGG" id="ave:Arcve_1147"/>
<keyword evidence="1" id="KW-0472">Membrane</keyword>
<feature type="transmembrane region" description="Helical" evidence="1">
    <location>
        <begin position="101"/>
        <end position="119"/>
    </location>
</feature>
<name>F2KTC5_ARCVS</name>
<evidence type="ECO:0000256" key="1">
    <source>
        <dbReference type="SAM" id="Phobius"/>
    </source>
</evidence>
<dbReference type="eggNOG" id="arCOG03835">
    <property type="taxonomic scope" value="Archaea"/>
</dbReference>
<keyword evidence="3" id="KW-1185">Reference proteome</keyword>
<dbReference type="AlphaFoldDB" id="F2KTC5"/>
<feature type="transmembrane region" description="Helical" evidence="1">
    <location>
        <begin position="78"/>
        <end position="95"/>
    </location>
</feature>
<dbReference type="Proteomes" id="UP000008136">
    <property type="component" value="Chromosome"/>
</dbReference>
<dbReference type="GeneID" id="10394263"/>
<feature type="transmembrane region" description="Helical" evidence="1">
    <location>
        <begin position="131"/>
        <end position="149"/>
    </location>
</feature>
<feature type="transmembrane region" description="Helical" evidence="1">
    <location>
        <begin position="6"/>
        <end position="22"/>
    </location>
</feature>
<accession>F2KTC5</accession>
<dbReference type="STRING" id="693661.Arcve_1147"/>
<sequence length="289" mass="31786">MDTGSIAAIYALLLTYTLLGGRLKVLRPFPLAVALYLIADTIIFNLSQYYPVVIPTHYLLLLLISVAIITADLPKKHFTTSAGFALAAFSAYMILKPFNSEIALFTLALLAFLSISYLASGFEGSIAKGVAAARIYALFAFAAMALINFAKPYLKGGLADFAEWLVVAALALAVVKNVKLDVDTAKLEEHRQRVLAKSDELADSIDSAAKNFIELGDKAGLIAYVSKALFDAGYSEERVADVIALIAAHEDEKVPKFSFGWERKLIESRNRKRREKILNEVMFRLKELK</sequence>
<feature type="transmembrane region" description="Helical" evidence="1">
    <location>
        <begin position="52"/>
        <end position="71"/>
    </location>
</feature>
<dbReference type="RefSeq" id="WP_013683819.1">
    <property type="nucleotide sequence ID" value="NC_015320.1"/>
</dbReference>
<reference evidence="2 3" key="1">
    <citation type="submission" date="2011-03" db="EMBL/GenBank/DDBJ databases">
        <title>The complete genome of Archaeoglobus veneficus SNP6.</title>
        <authorList>
            <consortium name="US DOE Joint Genome Institute (JGI-PGF)"/>
            <person name="Lucas S."/>
            <person name="Copeland A."/>
            <person name="Lapidus A."/>
            <person name="Bruce D."/>
            <person name="Goodwin L."/>
            <person name="Pitluck S."/>
            <person name="Kyrpides N."/>
            <person name="Mavromatis K."/>
            <person name="Pagani I."/>
            <person name="Ivanova N."/>
            <person name="Mikhailova N."/>
            <person name="Lu M."/>
            <person name="Detter J.C."/>
            <person name="Tapia R."/>
            <person name="Han C."/>
            <person name="Land M."/>
            <person name="Hauser L."/>
            <person name="Markowitz V."/>
            <person name="Cheng J.-F."/>
            <person name="Hugenholtz P."/>
            <person name="Woyke T."/>
            <person name="Wu D."/>
            <person name="Spring S."/>
            <person name="Brambilla E."/>
            <person name="Klenk H.-P."/>
            <person name="Eisen J.A."/>
        </authorList>
    </citation>
    <scope>NUCLEOTIDE SEQUENCE [LARGE SCALE GENOMIC DNA]</scope>
    <source>
        <strain>SNP6</strain>
    </source>
</reference>
<dbReference type="EMBL" id="CP002588">
    <property type="protein sequence ID" value="AEA47155.1"/>
    <property type="molecule type" value="Genomic_DNA"/>
</dbReference>
<organism evidence="2 3">
    <name type="scientific">Archaeoglobus veneficus (strain DSM 11195 / SNP6)</name>
    <dbReference type="NCBI Taxonomy" id="693661"/>
    <lineage>
        <taxon>Archaea</taxon>
        <taxon>Methanobacteriati</taxon>
        <taxon>Methanobacteriota</taxon>
        <taxon>Archaeoglobi</taxon>
        <taxon>Archaeoglobales</taxon>
        <taxon>Archaeoglobaceae</taxon>
        <taxon>Archaeoglobus</taxon>
    </lineage>
</organism>